<comment type="caution">
    <text evidence="3">The sequence shown here is derived from an EMBL/GenBank/DDBJ whole genome shotgun (WGS) entry which is preliminary data.</text>
</comment>
<feature type="transmembrane region" description="Helical" evidence="1">
    <location>
        <begin position="6"/>
        <end position="27"/>
    </location>
</feature>
<sequence length="65" mass="7684">MSKVSLIIQMLLFSTYSTLKYVLFIMLNMFHNSTCKKQVSSTVPKSDYVTFWCLSYFKVRSLKKE</sequence>
<keyword evidence="1" id="KW-1133">Transmembrane helix</keyword>
<reference evidence="3 5" key="2">
    <citation type="submission" date="2017-09" db="EMBL/GenBank/DDBJ databases">
        <title>Large-scale bioinformatics analysis of Bacillus genomes uncovers conserved roles of natural products in bacterial physiology.</title>
        <authorList>
            <consortium name="Agbiome Team Llc"/>
            <person name="Bleich R.M."/>
            <person name="Grubbs K.J."/>
            <person name="Santa Maria K.C."/>
            <person name="Allen S.E."/>
            <person name="Farag S."/>
            <person name="Shank E.A."/>
            <person name="Bowers A."/>
        </authorList>
    </citation>
    <scope>NUCLEOTIDE SEQUENCE [LARGE SCALE GENOMIC DNA]</scope>
    <source>
        <strain evidence="3 5">AFS085496</strain>
    </source>
</reference>
<keyword evidence="1" id="KW-0812">Transmembrane</keyword>
<organism evidence="3 5">
    <name type="scientific">Bacillus thuringiensis</name>
    <dbReference type="NCBI Taxonomy" id="1428"/>
    <lineage>
        <taxon>Bacteria</taxon>
        <taxon>Bacillati</taxon>
        <taxon>Bacillota</taxon>
        <taxon>Bacilli</taxon>
        <taxon>Bacillales</taxon>
        <taxon>Bacillaceae</taxon>
        <taxon>Bacillus</taxon>
        <taxon>Bacillus cereus group</taxon>
    </lineage>
</organism>
<dbReference type="EMBL" id="NTYF01000131">
    <property type="protein sequence ID" value="PER45693.1"/>
    <property type="molecule type" value="Genomic_DNA"/>
</dbReference>
<accession>A0A9X6WRZ5</accession>
<evidence type="ECO:0000313" key="3">
    <source>
        <dbReference type="EMBL" id="PFJ43441.1"/>
    </source>
</evidence>
<dbReference type="Proteomes" id="UP000224003">
    <property type="component" value="Unassembled WGS sequence"/>
</dbReference>
<evidence type="ECO:0000313" key="2">
    <source>
        <dbReference type="EMBL" id="PER45693.1"/>
    </source>
</evidence>
<protein>
    <submittedName>
        <fullName evidence="3">Uncharacterized protein</fullName>
    </submittedName>
</protein>
<name>A0A9X6WRZ5_BACTU</name>
<evidence type="ECO:0000313" key="5">
    <source>
        <dbReference type="Proteomes" id="UP000224003"/>
    </source>
</evidence>
<dbReference type="AlphaFoldDB" id="A0A9X6WRZ5"/>
<evidence type="ECO:0000256" key="1">
    <source>
        <dbReference type="SAM" id="Phobius"/>
    </source>
</evidence>
<dbReference type="EMBL" id="NUVX01000005">
    <property type="protein sequence ID" value="PFJ43441.1"/>
    <property type="molecule type" value="Genomic_DNA"/>
</dbReference>
<dbReference type="Proteomes" id="UP000219897">
    <property type="component" value="Unassembled WGS sequence"/>
</dbReference>
<keyword evidence="1" id="KW-0472">Membrane</keyword>
<evidence type="ECO:0000313" key="4">
    <source>
        <dbReference type="Proteomes" id="UP000219897"/>
    </source>
</evidence>
<proteinExistence type="predicted"/>
<gene>
    <name evidence="2" type="ORF">CN495_27060</name>
    <name evidence="3" type="ORF">COJ15_04035</name>
</gene>
<reference evidence="2 4" key="1">
    <citation type="submission" date="2017-09" db="EMBL/GenBank/DDBJ databases">
        <title>Large-scale bioinformatics analysis of Bacillus genomes uncovers conserved roles of natural products in bacterial physiology.</title>
        <authorList>
            <consortium name="Agbiome Team Llc"/>
            <person name="Bleich R.M."/>
            <person name="Kirk G.J."/>
            <person name="Santa Maria K.C."/>
            <person name="Allen S.E."/>
            <person name="Farag S."/>
            <person name="Shank E.A."/>
            <person name="Bowers A."/>
        </authorList>
    </citation>
    <scope>NUCLEOTIDE SEQUENCE [LARGE SCALE GENOMIC DNA]</scope>
    <source>
        <strain evidence="2 4">AFS005140</strain>
    </source>
</reference>